<dbReference type="STRING" id="393595.ABO_0208"/>
<gene>
    <name evidence="2" type="ordered locus">ABO_0208</name>
</gene>
<proteinExistence type="predicted"/>
<dbReference type="HOGENOM" id="CLU_094869_2_1_6"/>
<accession>Q0VT64</accession>
<organism evidence="2 3">
    <name type="scientific">Alcanivorax borkumensis (strain ATCC 700651 / DSM 11573 / NCIMB 13689 / SK2)</name>
    <dbReference type="NCBI Taxonomy" id="393595"/>
    <lineage>
        <taxon>Bacteria</taxon>
        <taxon>Pseudomonadati</taxon>
        <taxon>Pseudomonadota</taxon>
        <taxon>Gammaproteobacteria</taxon>
        <taxon>Oceanospirillales</taxon>
        <taxon>Alcanivoracaceae</taxon>
        <taxon>Alcanivorax</taxon>
    </lineage>
</organism>
<dbReference type="eggNOG" id="COG2433">
    <property type="taxonomic scope" value="Bacteria"/>
</dbReference>
<dbReference type="EMBL" id="AM286690">
    <property type="protein sequence ID" value="CAL15656.1"/>
    <property type="molecule type" value="Genomic_DNA"/>
</dbReference>
<dbReference type="Proteomes" id="UP000008871">
    <property type="component" value="Chromosome"/>
</dbReference>
<evidence type="ECO:0008006" key="4">
    <source>
        <dbReference type="Google" id="ProtNLM"/>
    </source>
</evidence>
<evidence type="ECO:0000313" key="3">
    <source>
        <dbReference type="Proteomes" id="UP000008871"/>
    </source>
</evidence>
<name>Q0VT64_ALCBS</name>
<dbReference type="OrthoDB" id="6080407at2"/>
<dbReference type="AlphaFoldDB" id="Q0VT64"/>
<keyword evidence="3" id="KW-1185">Reference proteome</keyword>
<evidence type="ECO:0000256" key="1">
    <source>
        <dbReference type="SAM" id="Coils"/>
    </source>
</evidence>
<dbReference type="RefSeq" id="WP_011587505.1">
    <property type="nucleotide sequence ID" value="NC_008260.1"/>
</dbReference>
<sequence length="210" mass="24089">MRIVVLLMAFILVSPLLPSSVWARSGQRANERMPDGAYFRHETTDGVVHLNRTLTMDAIRNGYQLLDQYGRVLEDVEGVELNDAQAKAQRMKQARQAREDRDMLRLYAGPEDAERARDRRVEALELSISYEENNLAQLQAKLDDEIATAARNERAGREVPEVVKEAIDRLQRQIITAEKKLSEFDQEIDQANQQYAPIIERLEVIEKGQN</sequence>
<evidence type="ECO:0000313" key="2">
    <source>
        <dbReference type="EMBL" id="CAL15656.1"/>
    </source>
</evidence>
<protein>
    <recommendedName>
        <fullName evidence="4">DUF4124 domain-containing protein</fullName>
    </recommendedName>
</protein>
<feature type="coiled-coil region" evidence="1">
    <location>
        <begin position="81"/>
        <end position="194"/>
    </location>
</feature>
<reference evidence="2 3" key="1">
    <citation type="journal article" date="2006" name="Nat. Biotechnol.">
        <title>Genome sequence of the ubiquitous hydrocarbon-degrading marine bacterium Alcanivorax borkumensis.</title>
        <authorList>
            <person name="Schneiker S."/>
            <person name="Martins dos Santos V.A.P."/>
            <person name="Bartels D."/>
            <person name="Bekel T."/>
            <person name="Brecht M."/>
            <person name="Buhrmester J."/>
            <person name="Chernikova T.N."/>
            <person name="Denaro R."/>
            <person name="Ferrer M."/>
            <person name="Gertler C."/>
            <person name="Goesmann A."/>
            <person name="Golyshina O.V."/>
            <person name="Kaminski F."/>
            <person name="Khachane A.N."/>
            <person name="Lang S."/>
            <person name="Linke B."/>
            <person name="McHardy A.C."/>
            <person name="Meyer F."/>
            <person name="Nechitaylo T."/>
            <person name="Puehler A."/>
            <person name="Regenhardt D."/>
            <person name="Rupp O."/>
            <person name="Sabirova J.S."/>
            <person name="Selbitschka W."/>
            <person name="Yakimov M.M."/>
            <person name="Timmis K.N."/>
            <person name="Vorhoelter F.-J."/>
            <person name="Weidner S."/>
            <person name="Kaiser O."/>
            <person name="Golyshin P.N."/>
        </authorList>
    </citation>
    <scope>NUCLEOTIDE SEQUENCE [LARGE SCALE GENOMIC DNA]</scope>
    <source>
        <strain evidence="3">ATCC 700651 / DSM 11573 / NCIMB 13689 / SK2</strain>
    </source>
</reference>
<keyword evidence="1" id="KW-0175">Coiled coil</keyword>
<dbReference type="KEGG" id="abo:ABO_0208"/>